<feature type="domain" description="IraD/Gp25-like" evidence="1">
    <location>
        <begin position="41"/>
        <end position="137"/>
    </location>
</feature>
<dbReference type="Pfam" id="PF04965">
    <property type="entry name" value="GPW_gp25"/>
    <property type="match status" value="1"/>
</dbReference>
<dbReference type="InterPro" id="IPR017737">
    <property type="entry name" value="TssE1-like"/>
</dbReference>
<dbReference type="InterPro" id="IPR007048">
    <property type="entry name" value="IraD/Gp25-like"/>
</dbReference>
<dbReference type="AlphaFoldDB" id="A0A5C5WJ03"/>
<evidence type="ECO:0000313" key="2">
    <source>
        <dbReference type="EMBL" id="TWT50075.1"/>
    </source>
</evidence>
<proteinExistence type="predicted"/>
<sequence length="161" mass="18805">MSPADRHHHQIRQSVFDRLIDDEPDRFQDDPITETQLLRKIEDSVRRDVEDLLNTKYRCQDWPPQFDSLEDSLINYGLPDFTAAGFNAINEPDVLISSIKTALRLFEPRLKNVRVEKVANPDYYDRTFRFRILATLVIESLEQDVRFDSIMESASGQFEVG</sequence>
<comment type="caution">
    <text evidence="2">The sequence shown here is derived from an EMBL/GenBank/DDBJ whole genome shotgun (WGS) entry which is preliminary data.</text>
</comment>
<reference evidence="2 3" key="1">
    <citation type="submission" date="2019-02" db="EMBL/GenBank/DDBJ databases">
        <title>Deep-cultivation of Planctomycetes and their phenomic and genomic characterization uncovers novel biology.</title>
        <authorList>
            <person name="Wiegand S."/>
            <person name="Jogler M."/>
            <person name="Boedeker C."/>
            <person name="Pinto D."/>
            <person name="Vollmers J."/>
            <person name="Rivas-Marin E."/>
            <person name="Kohn T."/>
            <person name="Peeters S.H."/>
            <person name="Heuer A."/>
            <person name="Rast P."/>
            <person name="Oberbeckmann S."/>
            <person name="Bunk B."/>
            <person name="Jeske O."/>
            <person name="Meyerdierks A."/>
            <person name="Storesund J.E."/>
            <person name="Kallscheuer N."/>
            <person name="Luecker S."/>
            <person name="Lage O.M."/>
            <person name="Pohl T."/>
            <person name="Merkel B.J."/>
            <person name="Hornburger P."/>
            <person name="Mueller R.-W."/>
            <person name="Bruemmer F."/>
            <person name="Labrenz M."/>
            <person name="Spormann A.M."/>
            <person name="Op Den Camp H."/>
            <person name="Overmann J."/>
            <person name="Amann R."/>
            <person name="Jetten M.S.M."/>
            <person name="Mascher T."/>
            <person name="Medema M.H."/>
            <person name="Devos D.P."/>
            <person name="Kaster A.-K."/>
            <person name="Ovreas L."/>
            <person name="Rohde M."/>
            <person name="Galperin M.Y."/>
            <person name="Jogler C."/>
        </authorList>
    </citation>
    <scope>NUCLEOTIDE SEQUENCE [LARGE SCALE GENOMIC DNA]</scope>
    <source>
        <strain evidence="2 3">KOR42</strain>
    </source>
</reference>
<organism evidence="2 3">
    <name type="scientific">Thalassoglobus neptunius</name>
    <dbReference type="NCBI Taxonomy" id="1938619"/>
    <lineage>
        <taxon>Bacteria</taxon>
        <taxon>Pseudomonadati</taxon>
        <taxon>Planctomycetota</taxon>
        <taxon>Planctomycetia</taxon>
        <taxon>Planctomycetales</taxon>
        <taxon>Planctomycetaceae</taxon>
        <taxon>Thalassoglobus</taxon>
    </lineage>
</organism>
<dbReference type="OrthoDB" id="271327at2"/>
<dbReference type="PANTHER" id="PTHR38595">
    <property type="entry name" value="CYTOPLASMIC PROTEIN-RELATED"/>
    <property type="match status" value="1"/>
</dbReference>
<dbReference type="Gene3D" id="3.10.450.40">
    <property type="match status" value="1"/>
</dbReference>
<dbReference type="Proteomes" id="UP000317243">
    <property type="component" value="Unassembled WGS sequence"/>
</dbReference>
<keyword evidence="3" id="KW-1185">Reference proteome</keyword>
<dbReference type="RefSeq" id="WP_146511061.1">
    <property type="nucleotide sequence ID" value="NZ_SIHI01000014.1"/>
</dbReference>
<protein>
    <submittedName>
        <fullName evidence="2">Gene 25-like lysozyme</fullName>
    </submittedName>
</protein>
<dbReference type="SUPFAM" id="SSF160719">
    <property type="entry name" value="gpW/gp25-like"/>
    <property type="match status" value="1"/>
</dbReference>
<evidence type="ECO:0000313" key="3">
    <source>
        <dbReference type="Proteomes" id="UP000317243"/>
    </source>
</evidence>
<gene>
    <name evidence="2" type="ORF">KOR42_36210</name>
</gene>
<dbReference type="NCBIfam" id="TIGR03357">
    <property type="entry name" value="VI_zyme"/>
    <property type="match status" value="1"/>
</dbReference>
<dbReference type="PANTHER" id="PTHR38595:SF1">
    <property type="entry name" value="TYPE VI SECRETION SYSTEM COMPONENT TSSE1"/>
    <property type="match status" value="1"/>
</dbReference>
<dbReference type="InterPro" id="IPR053176">
    <property type="entry name" value="T6SS_TssE1-like"/>
</dbReference>
<accession>A0A5C5WJ03</accession>
<dbReference type="EMBL" id="SIHI01000014">
    <property type="protein sequence ID" value="TWT50075.1"/>
    <property type="molecule type" value="Genomic_DNA"/>
</dbReference>
<evidence type="ECO:0000259" key="1">
    <source>
        <dbReference type="Pfam" id="PF04965"/>
    </source>
</evidence>
<name>A0A5C5WJ03_9PLAN</name>